<accession>A0A9K3D9R4</accession>
<proteinExistence type="predicted"/>
<evidence type="ECO:0000313" key="2">
    <source>
        <dbReference type="Proteomes" id="UP000265618"/>
    </source>
</evidence>
<protein>
    <submittedName>
        <fullName evidence="1">Uncharacterized protein</fullName>
    </submittedName>
</protein>
<organism evidence="1 2">
    <name type="scientific">Kipferlia bialata</name>
    <dbReference type="NCBI Taxonomy" id="797122"/>
    <lineage>
        <taxon>Eukaryota</taxon>
        <taxon>Metamonada</taxon>
        <taxon>Carpediemonas-like organisms</taxon>
        <taxon>Kipferlia</taxon>
    </lineage>
</organism>
<sequence>MAKRRDPSGGERKRGKGIAQRLQSVMAESALSTVDGRVYLYHFANVHDLAAET</sequence>
<evidence type="ECO:0000313" key="1">
    <source>
        <dbReference type="EMBL" id="GIQ91539.1"/>
    </source>
</evidence>
<gene>
    <name evidence="1" type="ORF">KIPB_014840</name>
</gene>
<comment type="caution">
    <text evidence="1">The sequence shown here is derived from an EMBL/GenBank/DDBJ whole genome shotgun (WGS) entry which is preliminary data.</text>
</comment>
<dbReference type="AlphaFoldDB" id="A0A9K3D9R4"/>
<reference evidence="1 2" key="1">
    <citation type="journal article" date="2018" name="PLoS ONE">
        <title>The draft genome of Kipferlia bialata reveals reductive genome evolution in fornicate parasites.</title>
        <authorList>
            <person name="Tanifuji G."/>
            <person name="Takabayashi S."/>
            <person name="Kume K."/>
            <person name="Takagi M."/>
            <person name="Nakayama T."/>
            <person name="Kamikawa R."/>
            <person name="Inagaki Y."/>
            <person name="Hashimoto T."/>
        </authorList>
    </citation>
    <scope>NUCLEOTIDE SEQUENCE [LARGE SCALE GENOMIC DNA]</scope>
    <source>
        <strain evidence="1">NY0173</strain>
    </source>
</reference>
<name>A0A9K3D9R4_9EUKA</name>
<keyword evidence="2" id="KW-1185">Reference proteome</keyword>
<dbReference type="EMBL" id="BDIP01007898">
    <property type="protein sequence ID" value="GIQ91539.1"/>
    <property type="molecule type" value="Genomic_DNA"/>
</dbReference>
<feature type="non-terminal residue" evidence="1">
    <location>
        <position position="1"/>
    </location>
</feature>
<dbReference type="Proteomes" id="UP000265618">
    <property type="component" value="Unassembled WGS sequence"/>
</dbReference>